<proteinExistence type="predicted"/>
<dbReference type="Proteomes" id="UP000005636">
    <property type="component" value="Chromosome"/>
</dbReference>
<keyword evidence="2" id="KW-1185">Reference proteome</keyword>
<name>A0ABM5MFH9_GEOTH</name>
<organism evidence="1 2">
    <name type="scientific">Geobacillus thermoleovorans CCB_US3_UF5</name>
    <dbReference type="NCBI Taxonomy" id="1111068"/>
    <lineage>
        <taxon>Bacteria</taxon>
        <taxon>Bacillati</taxon>
        <taxon>Bacillota</taxon>
        <taxon>Bacilli</taxon>
        <taxon>Bacillales</taxon>
        <taxon>Anoxybacillaceae</taxon>
        <taxon>Geobacillus</taxon>
        <taxon>Geobacillus thermoleovorans group</taxon>
    </lineage>
</organism>
<gene>
    <name evidence="1" type="ORF">GTCCBUS3UF5_11400</name>
</gene>
<protein>
    <submittedName>
        <fullName evidence="1">Peptidase S9 prolyl oligopeptidase active site domain protein</fullName>
    </submittedName>
</protein>
<dbReference type="EMBL" id="CP003125">
    <property type="protein sequence ID" value="AEV18456.1"/>
    <property type="molecule type" value="Genomic_DNA"/>
</dbReference>
<accession>A0ABM5MFH9</accession>
<evidence type="ECO:0000313" key="1">
    <source>
        <dbReference type="EMBL" id="AEV18456.1"/>
    </source>
</evidence>
<reference evidence="1 2" key="1">
    <citation type="submission" date="2011-11" db="EMBL/GenBank/DDBJ databases">
        <title>Complete genome sequence of thermophilic Geobacillus thermoleovorans CCB_US3_UF5.</title>
        <authorList>
            <person name="Muhd Sakaff M.K.L."/>
            <person name="Abdul Rahman A.Y."/>
            <person name="Saito J.A."/>
            <person name="Hou S."/>
            <person name="Alam M."/>
        </authorList>
    </citation>
    <scope>NUCLEOTIDE SEQUENCE [LARGE SCALE GENOMIC DNA]</scope>
    <source>
        <strain evidence="1 2">CCB_US3_UF5</strain>
    </source>
</reference>
<evidence type="ECO:0000313" key="2">
    <source>
        <dbReference type="Proteomes" id="UP000005636"/>
    </source>
</evidence>
<sequence>MVPFLKEREVLLMNNNEHLTKRRGMTAEDLLRLRSVRDPHYAPDGTRVVFVEKSIDEENQYRSHLSTHISHPPNENREDFLCPSSNESLTYKESEGVFLS</sequence>